<dbReference type="InterPro" id="IPR026960">
    <property type="entry name" value="RVT-Znf"/>
</dbReference>
<organism evidence="3 4">
    <name type="scientific">Cannabis sativa</name>
    <name type="common">Hemp</name>
    <name type="synonym">Marijuana</name>
    <dbReference type="NCBI Taxonomy" id="3483"/>
    <lineage>
        <taxon>Eukaryota</taxon>
        <taxon>Viridiplantae</taxon>
        <taxon>Streptophyta</taxon>
        <taxon>Embryophyta</taxon>
        <taxon>Tracheophyta</taxon>
        <taxon>Spermatophyta</taxon>
        <taxon>Magnoliopsida</taxon>
        <taxon>eudicotyledons</taxon>
        <taxon>Gunneridae</taxon>
        <taxon>Pentapetalae</taxon>
        <taxon>rosids</taxon>
        <taxon>fabids</taxon>
        <taxon>Rosales</taxon>
        <taxon>Cannabaceae</taxon>
        <taxon>Cannabis</taxon>
    </lineage>
</organism>
<reference evidence="3" key="1">
    <citation type="submission" date="2018-11" db="EMBL/GenBank/DDBJ databases">
        <authorList>
            <person name="Grassa J C."/>
        </authorList>
    </citation>
    <scope>NUCLEOTIDE SEQUENCE [LARGE SCALE GENOMIC DNA]</scope>
</reference>
<accession>A0A803QGW7</accession>
<evidence type="ECO:0000313" key="3">
    <source>
        <dbReference type="EnsemblPlants" id="cds.evm.model.09.640"/>
    </source>
</evidence>
<dbReference type="AlphaFoldDB" id="A0A803QGW7"/>
<feature type="domain" description="Reverse transcriptase zinc-binding" evidence="2">
    <location>
        <begin position="616"/>
        <end position="698"/>
    </location>
</feature>
<feature type="domain" description="Reverse transcriptase" evidence="1">
    <location>
        <begin position="265"/>
        <end position="439"/>
    </location>
</feature>
<dbReference type="PANTHER" id="PTHR33116">
    <property type="entry name" value="REVERSE TRANSCRIPTASE ZINC-BINDING DOMAIN-CONTAINING PROTEIN-RELATED-RELATED"/>
    <property type="match status" value="1"/>
</dbReference>
<keyword evidence="4" id="KW-1185">Reference proteome</keyword>
<evidence type="ECO:0008006" key="5">
    <source>
        <dbReference type="Google" id="ProtNLM"/>
    </source>
</evidence>
<evidence type="ECO:0000259" key="2">
    <source>
        <dbReference type="Pfam" id="PF13966"/>
    </source>
</evidence>
<dbReference type="EMBL" id="UZAU01000728">
    <property type="status" value="NOT_ANNOTATED_CDS"/>
    <property type="molecule type" value="Genomic_DNA"/>
</dbReference>
<dbReference type="Pfam" id="PF13966">
    <property type="entry name" value="zf-RVT"/>
    <property type="match status" value="1"/>
</dbReference>
<dbReference type="Pfam" id="PF00078">
    <property type="entry name" value="RVT_1"/>
    <property type="match status" value="1"/>
</dbReference>
<evidence type="ECO:0000313" key="4">
    <source>
        <dbReference type="Proteomes" id="UP000596661"/>
    </source>
</evidence>
<evidence type="ECO:0000259" key="1">
    <source>
        <dbReference type="Pfam" id="PF00078"/>
    </source>
</evidence>
<dbReference type="Proteomes" id="UP000596661">
    <property type="component" value="Chromosome 9"/>
</dbReference>
<dbReference type="PANTHER" id="PTHR33116:SF84">
    <property type="entry name" value="RNA-DIRECTED DNA POLYMERASE"/>
    <property type="match status" value="1"/>
</dbReference>
<name>A0A803QGW7_CANSA</name>
<dbReference type="InterPro" id="IPR043502">
    <property type="entry name" value="DNA/RNA_pol_sf"/>
</dbReference>
<dbReference type="Gramene" id="evm.model.09.640">
    <property type="protein sequence ID" value="cds.evm.model.09.640"/>
    <property type="gene ID" value="evm.TU.09.640"/>
</dbReference>
<dbReference type="EnsemblPlants" id="evm.model.09.640">
    <property type="protein sequence ID" value="cds.evm.model.09.640"/>
    <property type="gene ID" value="evm.TU.09.640"/>
</dbReference>
<reference evidence="3" key="2">
    <citation type="submission" date="2021-03" db="UniProtKB">
        <authorList>
            <consortium name="EnsemblPlants"/>
        </authorList>
    </citation>
    <scope>IDENTIFICATION</scope>
</reference>
<proteinExistence type="predicted"/>
<dbReference type="SUPFAM" id="SSF56672">
    <property type="entry name" value="DNA/RNA polymerases"/>
    <property type="match status" value="1"/>
</dbReference>
<sequence>MWQNHPLFRSKVEEIWKRTLSGTKMYHLVTKLKMLKPILKELNKEGFSDISIADFKANEELKKAQDELQKDPLNRQIQWQVKEAREKYVAAHKAYCSFMSQKTKLAWVKDGDINSALFHSSIRDRRRQNNVFSIINSAGIRVEEPKEVADAFVEFYKILLGSQMENRIPVNNRIVEKGPRVTQQQAEFLVANYTDEEVKQAVFSIPGIKAPGPDGFSSFFYQDNWDLVGREVCDAVLSFLHSGQLLKEINSTLLTLIPKIKCPNTAYDTMEWDFLEEMLNAFKFPTQFISLVMNCIRTPRFSIMLNGNIHGFFEAKRGLRQGDPMSPLLFVLGMEYLTRIMGKVGEKAEFSFHDRCRSLKLNHLCFADDVLLFCKGDFKSIYLMLQGLKLFSNTSGLQPNVQKSAFYCSGMEETEITRVAHISGFSKQAMPFKYLGIPICYKRISKADCQLLVQKMTARIKQWSTRNISYAGRMVLINSVLLSFHTYWSQILVLPKKVISEIESICRSFLWKGTCYSTGPGSVAWETLCKPKKAGGLGFLKISDWNTAALIKHVWAIASKKDNLWVKWIHNVYIKHKNWWEYKGNCQGSWYWRKLVEIKEKLKNRIDTTQFSKLQYTIAAGYSTLQQQEQTCHWSKEAWGRLYVPKHSFMLWIAMLDRLKTKERLHRFQLVNDDECVLCRTTTETSQHLFFSCNFSQQGLQQVKRWLGWNMVSSSLKNIIRWIERAKIGKFKKAVFSAAIAGLVYMIWKSGNEKIWNDKIVPVDTIVQQLQIAVKNRITSVKPKKIQQKDLQWFDAL</sequence>
<protein>
    <recommendedName>
        <fullName evidence="5">Reverse transcriptase domain-containing protein</fullName>
    </recommendedName>
</protein>
<dbReference type="InterPro" id="IPR000477">
    <property type="entry name" value="RT_dom"/>
</dbReference>